<organism evidence="1 2">
    <name type="scientific">Ixodes persulcatus</name>
    <name type="common">Taiga tick</name>
    <dbReference type="NCBI Taxonomy" id="34615"/>
    <lineage>
        <taxon>Eukaryota</taxon>
        <taxon>Metazoa</taxon>
        <taxon>Ecdysozoa</taxon>
        <taxon>Arthropoda</taxon>
        <taxon>Chelicerata</taxon>
        <taxon>Arachnida</taxon>
        <taxon>Acari</taxon>
        <taxon>Parasitiformes</taxon>
        <taxon>Ixodida</taxon>
        <taxon>Ixodoidea</taxon>
        <taxon>Ixodidae</taxon>
        <taxon>Ixodinae</taxon>
        <taxon>Ixodes</taxon>
    </lineage>
</organism>
<dbReference type="EMBL" id="JABSTQ010001019">
    <property type="protein sequence ID" value="KAG0445043.1"/>
    <property type="molecule type" value="Genomic_DNA"/>
</dbReference>
<dbReference type="Proteomes" id="UP000805193">
    <property type="component" value="Unassembled WGS sequence"/>
</dbReference>
<accession>A0AC60R1S3</accession>
<proteinExistence type="predicted"/>
<gene>
    <name evidence="1" type="ORF">HPB47_001553</name>
</gene>
<protein>
    <submittedName>
        <fullName evidence="1">Uncharacterized protein</fullName>
    </submittedName>
</protein>
<sequence length="523" mass="60359">MNTTEAAITAVLGTILILIVISTAIDLYIACKNPRCLSSVRVRLLTSFSVINNTKLIFAVNKNKSSDMYRYRFIHGIRFLSMVWIVLGHSYGTITDNMSRMVNALHYFEHWYTLIVTAGYLAVDTFFFISGFLLYYALNKERQNRIIVAIIAVISRFMRTTVPLFFLIMCMYLLPLIASGPDSNEFYTKFYREIKRHWWDLLLQARNWRQDIALSTLQHVWYLSADFQLFLLSVVIIQVFKNKKWWAACIFGVLSVVSCGISAWQVHGNHIPPFMVPVAEELSTVIDTLNDYYILPFYHAVCFFAGCITLVVVEKYREVRISKLVQASLWCIGLSCGVYDLFMKIDWYRSRDPASETGKLFFAFSDRIVWSICLAWITFACSTGRGGILNRFLSWDGFVPFSKLSFGVYLIHFPFYLFTYHIARERVFFSHFTLVSQCFSVLVWSCLLSYFMFIACEAPTDHLRKLLFMRERNSAVKTAPGPEKHVEADRIQDGFNGTYGNGVVKANSPDQKPNSFNSVSYRL</sequence>
<name>A0AC60R1S3_IXOPE</name>
<comment type="caution">
    <text evidence="1">The sequence shown here is derived from an EMBL/GenBank/DDBJ whole genome shotgun (WGS) entry which is preliminary data.</text>
</comment>
<evidence type="ECO:0000313" key="1">
    <source>
        <dbReference type="EMBL" id="KAG0445043.1"/>
    </source>
</evidence>
<keyword evidence="2" id="KW-1185">Reference proteome</keyword>
<evidence type="ECO:0000313" key="2">
    <source>
        <dbReference type="Proteomes" id="UP000805193"/>
    </source>
</evidence>
<reference evidence="1 2" key="1">
    <citation type="journal article" date="2020" name="Cell">
        <title>Large-Scale Comparative Analyses of Tick Genomes Elucidate Their Genetic Diversity and Vector Capacities.</title>
        <authorList>
            <consortium name="Tick Genome and Microbiome Consortium (TIGMIC)"/>
            <person name="Jia N."/>
            <person name="Wang J."/>
            <person name="Shi W."/>
            <person name="Du L."/>
            <person name="Sun Y."/>
            <person name="Zhan W."/>
            <person name="Jiang J.F."/>
            <person name="Wang Q."/>
            <person name="Zhang B."/>
            <person name="Ji P."/>
            <person name="Bell-Sakyi L."/>
            <person name="Cui X.M."/>
            <person name="Yuan T.T."/>
            <person name="Jiang B.G."/>
            <person name="Yang W.F."/>
            <person name="Lam T.T."/>
            <person name="Chang Q.C."/>
            <person name="Ding S.J."/>
            <person name="Wang X.J."/>
            <person name="Zhu J.G."/>
            <person name="Ruan X.D."/>
            <person name="Zhao L."/>
            <person name="Wei J.T."/>
            <person name="Ye R.Z."/>
            <person name="Que T.C."/>
            <person name="Du C.H."/>
            <person name="Zhou Y.H."/>
            <person name="Cheng J.X."/>
            <person name="Dai P.F."/>
            <person name="Guo W.B."/>
            <person name="Han X.H."/>
            <person name="Huang E.J."/>
            <person name="Li L.F."/>
            <person name="Wei W."/>
            <person name="Gao Y.C."/>
            <person name="Liu J.Z."/>
            <person name="Shao H.Z."/>
            <person name="Wang X."/>
            <person name="Wang C.C."/>
            <person name="Yang T.C."/>
            <person name="Huo Q.B."/>
            <person name="Li W."/>
            <person name="Chen H.Y."/>
            <person name="Chen S.E."/>
            <person name="Zhou L.G."/>
            <person name="Ni X.B."/>
            <person name="Tian J.H."/>
            <person name="Sheng Y."/>
            <person name="Liu T."/>
            <person name="Pan Y.S."/>
            <person name="Xia L.Y."/>
            <person name="Li J."/>
            <person name="Zhao F."/>
            <person name="Cao W.C."/>
        </authorList>
    </citation>
    <scope>NUCLEOTIDE SEQUENCE [LARGE SCALE GENOMIC DNA]</scope>
    <source>
        <strain evidence="1">Iper-2018</strain>
    </source>
</reference>